<dbReference type="Gene3D" id="3.30.420.40">
    <property type="match status" value="2"/>
</dbReference>
<dbReference type="AlphaFoldDB" id="A0A914C733"/>
<protein>
    <submittedName>
        <fullName evidence="7">Glycerol kinase</fullName>
    </submittedName>
</protein>
<dbReference type="GO" id="GO:0046167">
    <property type="term" value="P:glycerol-3-phosphate biosynthetic process"/>
    <property type="evidence" value="ECO:0007669"/>
    <property type="project" value="TreeGrafter"/>
</dbReference>
<keyword evidence="3" id="KW-0418">Kinase</keyword>
<keyword evidence="6" id="KW-1185">Reference proteome</keyword>
<feature type="domain" description="Carbohydrate kinase FGGY C-terminal" evidence="5">
    <location>
        <begin position="127"/>
        <end position="315"/>
    </location>
</feature>
<dbReference type="GO" id="GO:0006071">
    <property type="term" value="P:glycerol metabolic process"/>
    <property type="evidence" value="ECO:0007669"/>
    <property type="project" value="TreeGrafter"/>
</dbReference>
<dbReference type="GO" id="GO:0006641">
    <property type="term" value="P:triglyceride metabolic process"/>
    <property type="evidence" value="ECO:0007669"/>
    <property type="project" value="TreeGrafter"/>
</dbReference>
<accession>A0A914C733</accession>
<dbReference type="InterPro" id="IPR018485">
    <property type="entry name" value="FGGY_C"/>
</dbReference>
<evidence type="ECO:0000259" key="4">
    <source>
        <dbReference type="Pfam" id="PF00370"/>
    </source>
</evidence>
<dbReference type="FunFam" id="3.30.420.40:FF:000104">
    <property type="entry name" value="putative glycerol kinase 5"/>
    <property type="match status" value="1"/>
</dbReference>
<dbReference type="GO" id="GO:0005739">
    <property type="term" value="C:mitochondrion"/>
    <property type="evidence" value="ECO:0007669"/>
    <property type="project" value="TreeGrafter"/>
</dbReference>
<evidence type="ECO:0000256" key="3">
    <source>
        <dbReference type="ARBA" id="ARBA00022777"/>
    </source>
</evidence>
<dbReference type="WBParaSite" id="ACRNAN_Path_468.g1772.t1">
    <property type="protein sequence ID" value="ACRNAN_Path_468.g1772.t1"/>
    <property type="gene ID" value="ACRNAN_Path_468.g1772"/>
</dbReference>
<keyword evidence="2" id="KW-0808">Transferase</keyword>
<evidence type="ECO:0000313" key="7">
    <source>
        <dbReference type="WBParaSite" id="ACRNAN_Path_468.g1772.t1"/>
    </source>
</evidence>
<dbReference type="GO" id="GO:0016301">
    <property type="term" value="F:kinase activity"/>
    <property type="evidence" value="ECO:0007669"/>
    <property type="project" value="UniProtKB-KW"/>
</dbReference>
<dbReference type="Pfam" id="PF00370">
    <property type="entry name" value="FGGY_N"/>
    <property type="match status" value="1"/>
</dbReference>
<name>A0A914C733_9BILA</name>
<proteinExistence type="inferred from homology"/>
<dbReference type="InterPro" id="IPR018484">
    <property type="entry name" value="FGGY_N"/>
</dbReference>
<dbReference type="InterPro" id="IPR043129">
    <property type="entry name" value="ATPase_NBD"/>
</dbReference>
<dbReference type="Proteomes" id="UP000887540">
    <property type="component" value="Unplaced"/>
</dbReference>
<sequence length="396" mass="43943">MVTHRFLVTLHENENMKQLLADRKLAIGCLDTWLLSKLTLGAIYVTEPSSSSSTGLFDPYQKDWGYTILKLIHFPTQILPEITDTAGKVIATSSPAIFGIPIQIGAMLGDQQAASFGCGCLRKGSVKICLGTGAFVDFHTGDSPLATMNGLYPLIGWRVDGETAFFAEGSSNDTSTILDWAKKIGLLDRIEDSSKIATEAESDRGLHFVPAFSGIQTPINDDNACCAFIGIRPETSKAQMVRAMLESIAFRIYQIWKTLLDDVNFEVGTVIRCCGGVSNNDFVCQTISTLLEHSLERVVEPQFVSAKGAALLAGITSGLWSMKLIENQIKIDQIFHPDPQEKHRLFLQFDQWRKASFRVNIRTNLNKVETRSLEFETLDTQFETIGEQPILFTYNQ</sequence>
<organism evidence="6 7">
    <name type="scientific">Acrobeloides nanus</name>
    <dbReference type="NCBI Taxonomy" id="290746"/>
    <lineage>
        <taxon>Eukaryota</taxon>
        <taxon>Metazoa</taxon>
        <taxon>Ecdysozoa</taxon>
        <taxon>Nematoda</taxon>
        <taxon>Chromadorea</taxon>
        <taxon>Rhabditida</taxon>
        <taxon>Tylenchina</taxon>
        <taxon>Cephalobomorpha</taxon>
        <taxon>Cephaloboidea</taxon>
        <taxon>Cephalobidae</taxon>
        <taxon>Acrobeloides</taxon>
    </lineage>
</organism>
<comment type="similarity">
    <text evidence="1">Belongs to the FGGY kinase family.</text>
</comment>
<evidence type="ECO:0000256" key="2">
    <source>
        <dbReference type="ARBA" id="ARBA00022679"/>
    </source>
</evidence>
<dbReference type="SUPFAM" id="SSF53067">
    <property type="entry name" value="Actin-like ATPase domain"/>
    <property type="match status" value="2"/>
</dbReference>
<dbReference type="PANTHER" id="PTHR10196:SF68">
    <property type="entry name" value="GLYCEROL KINASE 5-RELATED"/>
    <property type="match status" value="1"/>
</dbReference>
<reference evidence="7" key="1">
    <citation type="submission" date="2022-11" db="UniProtKB">
        <authorList>
            <consortium name="WormBaseParasite"/>
        </authorList>
    </citation>
    <scope>IDENTIFICATION</scope>
</reference>
<dbReference type="Pfam" id="PF02782">
    <property type="entry name" value="FGGY_C"/>
    <property type="match status" value="1"/>
</dbReference>
<feature type="domain" description="Carbohydrate kinase FGGY N-terminal" evidence="4">
    <location>
        <begin position="20"/>
        <end position="117"/>
    </location>
</feature>
<evidence type="ECO:0000313" key="6">
    <source>
        <dbReference type="Proteomes" id="UP000887540"/>
    </source>
</evidence>
<evidence type="ECO:0000256" key="1">
    <source>
        <dbReference type="ARBA" id="ARBA00009156"/>
    </source>
</evidence>
<dbReference type="PANTHER" id="PTHR10196">
    <property type="entry name" value="SUGAR KINASE"/>
    <property type="match status" value="1"/>
</dbReference>
<evidence type="ECO:0000259" key="5">
    <source>
        <dbReference type="Pfam" id="PF02782"/>
    </source>
</evidence>